<dbReference type="InterPro" id="IPR021212">
    <property type="entry name" value="DUF2760"/>
</dbReference>
<evidence type="ECO:0000313" key="2">
    <source>
        <dbReference type="EMBL" id="CBY14138.1"/>
    </source>
</evidence>
<dbReference type="Pfam" id="PF10816">
    <property type="entry name" value="DUF2760"/>
    <property type="match status" value="1"/>
</dbReference>
<reference evidence="2" key="1">
    <citation type="journal article" date="2010" name="Science">
        <title>Plasticity of animal genome architecture unmasked by rapid evolution of a pelagic tunicate.</title>
        <authorList>
            <person name="Denoeud F."/>
            <person name="Henriet S."/>
            <person name="Mungpakdee S."/>
            <person name="Aury J.M."/>
            <person name="Da Silva C."/>
            <person name="Brinkmann H."/>
            <person name="Mikhaleva J."/>
            <person name="Olsen L.C."/>
            <person name="Jubin C."/>
            <person name="Canestro C."/>
            <person name="Bouquet J.M."/>
            <person name="Danks G."/>
            <person name="Poulain J."/>
            <person name="Campsteijn C."/>
            <person name="Adamski M."/>
            <person name="Cross I."/>
            <person name="Yadetie F."/>
            <person name="Muffato M."/>
            <person name="Louis A."/>
            <person name="Butcher S."/>
            <person name="Tsagkogeorga G."/>
            <person name="Konrad A."/>
            <person name="Singh S."/>
            <person name="Jensen M.F."/>
            <person name="Cong E.H."/>
            <person name="Eikeseth-Otteraa H."/>
            <person name="Noel B."/>
            <person name="Anthouard V."/>
            <person name="Porcel B.M."/>
            <person name="Kachouri-Lafond R."/>
            <person name="Nishino A."/>
            <person name="Ugolini M."/>
            <person name="Chourrout P."/>
            <person name="Nishida H."/>
            <person name="Aasland R."/>
            <person name="Huzurbazar S."/>
            <person name="Westhof E."/>
            <person name="Delsuc F."/>
            <person name="Lehrach H."/>
            <person name="Reinhardt R."/>
            <person name="Weissenbach J."/>
            <person name="Roy S.W."/>
            <person name="Artiguenave F."/>
            <person name="Postlethwait J.H."/>
            <person name="Manak J.R."/>
            <person name="Thompson E.M."/>
            <person name="Jaillon O."/>
            <person name="Du Pasquier L."/>
            <person name="Boudinot P."/>
            <person name="Liberles D.A."/>
            <person name="Volff J.N."/>
            <person name="Philippe H."/>
            <person name="Lenhard B."/>
            <person name="Roest Crollius H."/>
            <person name="Wincker P."/>
            <person name="Chourrout D."/>
        </authorList>
    </citation>
    <scope>NUCLEOTIDE SEQUENCE [LARGE SCALE GENOMIC DNA]</scope>
</reference>
<proteinExistence type="predicted"/>
<dbReference type="EMBL" id="FN653256">
    <property type="protein sequence ID" value="CBY14138.1"/>
    <property type="molecule type" value="Genomic_DNA"/>
</dbReference>
<name>E4XWU4_OIKDI</name>
<dbReference type="AlphaFoldDB" id="E4XWU4"/>
<dbReference type="Proteomes" id="UP000001307">
    <property type="component" value="Unassembled WGS sequence"/>
</dbReference>
<evidence type="ECO:0000259" key="1">
    <source>
        <dbReference type="Pfam" id="PF10816"/>
    </source>
</evidence>
<organism evidence="2">
    <name type="scientific">Oikopleura dioica</name>
    <name type="common">Tunicate</name>
    <dbReference type="NCBI Taxonomy" id="34765"/>
    <lineage>
        <taxon>Eukaryota</taxon>
        <taxon>Metazoa</taxon>
        <taxon>Chordata</taxon>
        <taxon>Tunicata</taxon>
        <taxon>Appendicularia</taxon>
        <taxon>Copelata</taxon>
        <taxon>Oikopleuridae</taxon>
        <taxon>Oikopleura</taxon>
    </lineage>
</organism>
<gene>
    <name evidence="2" type="ORF">GSOID_T00007120001</name>
</gene>
<dbReference type="OrthoDB" id="10646619at2759"/>
<dbReference type="InParanoid" id="E4XWU4"/>
<sequence>MVRTGLCRRPGGGGPASGLAVLGALQREGRLLDFLQQDLTGHPDEDVGAAARVVHAGCRQWLRQAVELAPAVAEAEGATMPVPVGFDAQRIRLTGRVAGAPPYRGTVRHGGWVATTVRLPAVAEALDPRVLAPAEVEIE</sequence>
<protein>
    <recommendedName>
        <fullName evidence="1">DUF2760 domain-containing protein</fullName>
    </recommendedName>
</protein>
<keyword evidence="3" id="KW-1185">Reference proteome</keyword>
<evidence type="ECO:0000313" key="3">
    <source>
        <dbReference type="Proteomes" id="UP000001307"/>
    </source>
</evidence>
<feature type="domain" description="DUF2760" evidence="1">
    <location>
        <begin position="17"/>
        <end position="137"/>
    </location>
</feature>
<accession>E4XWU4</accession>